<feature type="compositionally biased region" description="Gly residues" evidence="1">
    <location>
        <begin position="192"/>
        <end position="203"/>
    </location>
</feature>
<keyword evidence="3" id="KW-0732">Signal</keyword>
<feature type="transmembrane region" description="Helical" evidence="2">
    <location>
        <begin position="540"/>
        <end position="561"/>
    </location>
</feature>
<organism evidence="4 5">
    <name type="scientific">SAR92 clade bacterium H455</name>
    <dbReference type="NCBI Taxonomy" id="2974818"/>
    <lineage>
        <taxon>Bacteria</taxon>
        <taxon>Pseudomonadati</taxon>
        <taxon>Pseudomonadota</taxon>
        <taxon>Gammaproteobacteria</taxon>
        <taxon>Cellvibrionales</taxon>
        <taxon>Porticoccaceae</taxon>
        <taxon>SAR92 clade</taxon>
    </lineage>
</organism>
<sequence>MRIILFSLIFTTQAFSADFLYPDANSAVAACVSDLTSSGALLGSTVCGFEAQGWPPLSAGFSSYTYTDPNTQEDSQWVHRLACSQLVSPNNSGCSESIYYYSGSCPVGTTFNSVTLECEPPPPCMPGEYSLECAKECPATGWSSKGSVGYGMLCPGEIPGAPPPDPNDPWDPDGWGCISNATVGACSDGPHNSGGTGDGGSGGPDTSNDPTSDPDTGSFSGAGGGTSGGSGGSGGGTGDGTAGADSDPFKSPSAGIGAGVGEESLHDYCLDNYYADSRCSDNFGITPDTVDLCPNGGVSHDVYGCDYSVVVTCPAGSFATFSETCIEPTNTLTPIAPPPTNLPPAPEIISSTRDTTTVETTCDELGTCTKKTVQKSESGEPVSTVAGGASCAEPPACSHSIDPVQCAILHQQWSTRCHAGELAVANCDAPLECRGNPIQCASLNIQRAQACEEADTAAITSAVDSQYSSQGLTSVFDMESDAVANGYELEKNVDLASSFDELQALPVTSGVCPADITIEMGGSFGDVVIDLSQFCILLTWVGYLVRLAASLIAFNMIFATIRQV</sequence>
<name>A0ABY5TKH6_9GAMM</name>
<keyword evidence="2" id="KW-0812">Transmembrane</keyword>
<keyword evidence="2" id="KW-0472">Membrane</keyword>
<evidence type="ECO:0000313" key="5">
    <source>
        <dbReference type="Proteomes" id="UP001059934"/>
    </source>
</evidence>
<evidence type="ECO:0000313" key="4">
    <source>
        <dbReference type="EMBL" id="UVW34277.1"/>
    </source>
</evidence>
<reference evidence="4" key="1">
    <citation type="submission" date="2022-08" db="EMBL/GenBank/DDBJ databases">
        <title>Catabolic pathway analysis in culturable SAR92 clade bacteria reveals their overlooked roles in DMSP degradation in coastal seas.</title>
        <authorList>
            <person name="He X."/>
            <person name="Zhang X."/>
            <person name="Zhang Y."/>
        </authorList>
    </citation>
    <scope>NUCLEOTIDE SEQUENCE</scope>
    <source>
        <strain evidence="4">H455</strain>
    </source>
</reference>
<feature type="compositionally biased region" description="Gly residues" evidence="1">
    <location>
        <begin position="220"/>
        <end position="241"/>
    </location>
</feature>
<dbReference type="Proteomes" id="UP001059934">
    <property type="component" value="Chromosome"/>
</dbReference>
<evidence type="ECO:0000256" key="1">
    <source>
        <dbReference type="SAM" id="MobiDB-lite"/>
    </source>
</evidence>
<dbReference type="EMBL" id="CP103416">
    <property type="protein sequence ID" value="UVW34277.1"/>
    <property type="molecule type" value="Genomic_DNA"/>
</dbReference>
<evidence type="ECO:0000256" key="3">
    <source>
        <dbReference type="SAM" id="SignalP"/>
    </source>
</evidence>
<feature type="signal peptide" evidence="3">
    <location>
        <begin position="1"/>
        <end position="16"/>
    </location>
</feature>
<keyword evidence="5" id="KW-1185">Reference proteome</keyword>
<evidence type="ECO:0008006" key="6">
    <source>
        <dbReference type="Google" id="ProtNLM"/>
    </source>
</evidence>
<keyword evidence="2" id="KW-1133">Transmembrane helix</keyword>
<feature type="compositionally biased region" description="Low complexity" evidence="1">
    <location>
        <begin position="204"/>
        <end position="219"/>
    </location>
</feature>
<accession>A0ABY5TKH6</accession>
<evidence type="ECO:0000256" key="2">
    <source>
        <dbReference type="SAM" id="Phobius"/>
    </source>
</evidence>
<feature type="region of interest" description="Disordered" evidence="1">
    <location>
        <begin position="188"/>
        <end position="257"/>
    </location>
</feature>
<protein>
    <recommendedName>
        <fullName evidence="6">Chitin-binding type-2 domain-containing protein</fullName>
    </recommendedName>
</protein>
<feature type="chain" id="PRO_5046289234" description="Chitin-binding type-2 domain-containing protein" evidence="3">
    <location>
        <begin position="17"/>
        <end position="564"/>
    </location>
</feature>
<gene>
    <name evidence="4" type="ORF">NYF23_09620</name>
</gene>
<proteinExistence type="predicted"/>